<evidence type="ECO:0000313" key="9">
    <source>
        <dbReference type="EMBL" id="SDG20190.1"/>
    </source>
</evidence>
<accession>A0A1H0F9I5</accession>
<feature type="transmembrane region" description="Helical" evidence="7">
    <location>
        <begin position="237"/>
        <end position="255"/>
    </location>
</feature>
<dbReference type="Proteomes" id="UP000199134">
    <property type="component" value="Unassembled WGS sequence"/>
</dbReference>
<feature type="transmembrane region" description="Helical" evidence="7">
    <location>
        <begin position="309"/>
        <end position="327"/>
    </location>
</feature>
<keyword evidence="11" id="KW-1185">Reference proteome</keyword>
<name>A0A1H0F9I5_9BACT</name>
<feature type="transmembrane region" description="Helical" evidence="7">
    <location>
        <begin position="208"/>
        <end position="225"/>
    </location>
</feature>
<feature type="transmembrane region" description="Helical" evidence="7">
    <location>
        <begin position="261"/>
        <end position="282"/>
    </location>
</feature>
<dbReference type="GO" id="GO:0005886">
    <property type="term" value="C:plasma membrane"/>
    <property type="evidence" value="ECO:0007669"/>
    <property type="project" value="UniProtKB-SubCell"/>
</dbReference>
<feature type="domain" description="Acyltransferase 3" evidence="8">
    <location>
        <begin position="13"/>
        <end position="354"/>
    </location>
</feature>
<feature type="transmembrane region" description="Helical" evidence="7">
    <location>
        <begin position="87"/>
        <end position="103"/>
    </location>
</feature>
<dbReference type="GO" id="GO:0016413">
    <property type="term" value="F:O-acetyltransferase activity"/>
    <property type="evidence" value="ECO:0007669"/>
    <property type="project" value="TreeGrafter"/>
</dbReference>
<feature type="transmembrane region" description="Helical" evidence="7">
    <location>
        <begin position="48"/>
        <end position="66"/>
    </location>
</feature>
<dbReference type="InterPro" id="IPR002656">
    <property type="entry name" value="Acyl_transf_3_dom"/>
</dbReference>
<evidence type="ECO:0000313" key="10">
    <source>
        <dbReference type="EMBL" id="SDN91296.1"/>
    </source>
</evidence>
<accession>A0A1G7SDB4</accession>
<dbReference type="EMBL" id="FNCQ01000001">
    <property type="protein sequence ID" value="SDG20190.1"/>
    <property type="molecule type" value="Genomic_DNA"/>
</dbReference>
<dbReference type="Pfam" id="PF01757">
    <property type="entry name" value="Acyl_transf_3"/>
    <property type="match status" value="1"/>
</dbReference>
<evidence type="ECO:0000256" key="3">
    <source>
        <dbReference type="ARBA" id="ARBA00022475"/>
    </source>
</evidence>
<feature type="transmembrane region" description="Helical" evidence="7">
    <location>
        <begin position="339"/>
        <end position="359"/>
    </location>
</feature>
<evidence type="ECO:0000313" key="11">
    <source>
        <dbReference type="Proteomes" id="UP000198779"/>
    </source>
</evidence>
<feature type="transmembrane region" description="Helical" evidence="7">
    <location>
        <begin position="123"/>
        <end position="142"/>
    </location>
</feature>
<evidence type="ECO:0000256" key="2">
    <source>
        <dbReference type="ARBA" id="ARBA00007400"/>
    </source>
</evidence>
<organism evidence="10 12">
    <name type="scientific">Prevotella communis</name>
    <dbReference type="NCBI Taxonomy" id="2913614"/>
    <lineage>
        <taxon>Bacteria</taxon>
        <taxon>Pseudomonadati</taxon>
        <taxon>Bacteroidota</taxon>
        <taxon>Bacteroidia</taxon>
        <taxon>Bacteroidales</taxon>
        <taxon>Prevotellaceae</taxon>
        <taxon>Prevotella</taxon>
    </lineage>
</organism>
<evidence type="ECO:0000256" key="4">
    <source>
        <dbReference type="ARBA" id="ARBA00022692"/>
    </source>
</evidence>
<dbReference type="Proteomes" id="UP000198779">
    <property type="component" value="Unassembled WGS sequence"/>
</dbReference>
<protein>
    <submittedName>
        <fullName evidence="10">Fucose 4-O-acetylase</fullName>
    </submittedName>
</protein>
<dbReference type="PANTHER" id="PTHR40074:SF2">
    <property type="entry name" value="O-ACETYLTRANSFERASE WECH"/>
    <property type="match status" value="1"/>
</dbReference>
<keyword evidence="4 7" id="KW-0812">Transmembrane</keyword>
<evidence type="ECO:0000259" key="8">
    <source>
        <dbReference type="Pfam" id="PF01757"/>
    </source>
</evidence>
<feature type="transmembrane region" description="Helical" evidence="7">
    <location>
        <begin position="154"/>
        <end position="174"/>
    </location>
</feature>
<keyword evidence="3" id="KW-1003">Cell membrane</keyword>
<evidence type="ECO:0000313" key="12">
    <source>
        <dbReference type="Proteomes" id="UP000199134"/>
    </source>
</evidence>
<evidence type="ECO:0000256" key="7">
    <source>
        <dbReference type="SAM" id="Phobius"/>
    </source>
</evidence>
<gene>
    <name evidence="10" type="ORF">SAMN04487900_10557</name>
    <name evidence="9" type="ORF">SAMN04487901_101253</name>
</gene>
<dbReference type="GO" id="GO:0009246">
    <property type="term" value="P:enterobacterial common antigen biosynthetic process"/>
    <property type="evidence" value="ECO:0007669"/>
    <property type="project" value="TreeGrafter"/>
</dbReference>
<reference evidence="9 12" key="2">
    <citation type="submission" date="2016-10" db="EMBL/GenBank/DDBJ databases">
        <authorList>
            <person name="de Groot N.N."/>
        </authorList>
    </citation>
    <scope>NUCLEOTIDE SEQUENCE [LARGE SCALE GENOMIC DNA]</scope>
    <source>
        <strain evidence="12">BP1-145</strain>
        <strain evidence="9">BP1-148</strain>
    </source>
</reference>
<dbReference type="STRING" id="645274.SAMN04487901_101253"/>
<keyword evidence="6 7" id="KW-0472">Membrane</keyword>
<comment type="subcellular location">
    <subcellularLocation>
        <location evidence="1">Cell membrane</location>
        <topology evidence="1">Multi-pass membrane protein</topology>
    </subcellularLocation>
</comment>
<evidence type="ECO:0000256" key="1">
    <source>
        <dbReference type="ARBA" id="ARBA00004651"/>
    </source>
</evidence>
<dbReference type="EMBL" id="FNIW01000005">
    <property type="protein sequence ID" value="SDN91296.1"/>
    <property type="molecule type" value="Genomic_DNA"/>
</dbReference>
<feature type="transmembrane region" description="Helical" evidence="7">
    <location>
        <begin position="17"/>
        <end position="36"/>
    </location>
</feature>
<reference evidence="10 11" key="1">
    <citation type="submission" date="2016-10" db="EMBL/GenBank/DDBJ databases">
        <authorList>
            <person name="Varghese N."/>
            <person name="Submissions S."/>
        </authorList>
    </citation>
    <scope>NUCLEOTIDE SEQUENCE</scope>
    <source>
        <strain evidence="10">BP1-145</strain>
        <strain evidence="11">BP1-148</strain>
    </source>
</reference>
<comment type="similarity">
    <text evidence="2">Belongs to the acyltransferase 3 family.</text>
</comment>
<evidence type="ECO:0000256" key="5">
    <source>
        <dbReference type="ARBA" id="ARBA00022989"/>
    </source>
</evidence>
<keyword evidence="5 7" id="KW-1133">Transmembrane helix</keyword>
<proteinExistence type="inferred from homology"/>
<sequence length="373" mass="43753">MNEITQTKKPRMEWLDALRGFTMIMVVANHVAQIGFEEQWKHSSSLQFLLLFRMPLFFFISGFLAYKASQVWDLRNLGTLVLKKMRVQLIPTICFFLLATAILKPSFWPGLEESFHSPTKGGYWFTLVLLYMFLIYYPFAYLESKITSLFSKNKAFWISAALITLLFLVSLAFYDSCYQPRYFSWAKGYRGGMTDIHRFLLDSSLGQLMLWMPFFLFGNIAHRYWNGFQKLMDSKWFFPIIVLLAILCTMDALKWRTLRMAWAIIPQTGAMFLLLLIALMYFRNYKHYFTKMTVIGASLQYIGRRTLDIYLIHFLFVPSLPSVGLFFKSYQHNFITDTTLSVLFALLVIGFSIITSNILRISPFLKKWLFGRT</sequence>
<dbReference type="AlphaFoldDB" id="A0A1H0F9I5"/>
<dbReference type="RefSeq" id="WP_176756934.1">
    <property type="nucleotide sequence ID" value="NZ_CP091794.1"/>
</dbReference>
<evidence type="ECO:0000256" key="6">
    <source>
        <dbReference type="ARBA" id="ARBA00023136"/>
    </source>
</evidence>
<dbReference type="PANTHER" id="PTHR40074">
    <property type="entry name" value="O-ACETYLTRANSFERASE WECH"/>
    <property type="match status" value="1"/>
</dbReference>